<gene>
    <name evidence="12" type="ORF">ACHAWU_008998</name>
</gene>
<dbReference type="InterPro" id="IPR001314">
    <property type="entry name" value="Peptidase_S1A"/>
</dbReference>
<dbReference type="FunFam" id="2.40.10.10:FF:000036">
    <property type="entry name" value="Trypsin beta"/>
    <property type="match status" value="1"/>
</dbReference>
<feature type="region of interest" description="Disordered" evidence="8">
    <location>
        <begin position="274"/>
        <end position="412"/>
    </location>
</feature>
<protein>
    <recommendedName>
        <fullName evidence="11">Peptidase S1 domain-containing protein</fullName>
    </recommendedName>
</protein>
<dbReference type="PRINTS" id="PR00722">
    <property type="entry name" value="CHYMOTRYPSIN"/>
</dbReference>
<dbReference type="SUPFAM" id="SSF50494">
    <property type="entry name" value="Trypsin-like serine proteases"/>
    <property type="match status" value="1"/>
</dbReference>
<evidence type="ECO:0000256" key="8">
    <source>
        <dbReference type="SAM" id="MobiDB-lite"/>
    </source>
</evidence>
<comment type="similarity">
    <text evidence="1">Belongs to the peptidase S1 family.</text>
</comment>
<accession>A0ABD3MGQ5</accession>
<keyword evidence="5" id="KW-0843">Virulence</keyword>
<dbReference type="PROSITE" id="PS00134">
    <property type="entry name" value="TRYPSIN_HIS"/>
    <property type="match status" value="1"/>
</dbReference>
<evidence type="ECO:0000256" key="7">
    <source>
        <dbReference type="RuleBase" id="RU363034"/>
    </source>
</evidence>
<dbReference type="InterPro" id="IPR033116">
    <property type="entry name" value="TRYPSIN_SER"/>
</dbReference>
<dbReference type="PANTHER" id="PTHR24276:SF91">
    <property type="entry name" value="AT26814P-RELATED"/>
    <property type="match status" value="1"/>
</dbReference>
<dbReference type="Gene3D" id="2.40.10.10">
    <property type="entry name" value="Trypsin-like serine proteases"/>
    <property type="match status" value="1"/>
</dbReference>
<keyword evidence="6" id="KW-1015">Disulfide bond</keyword>
<evidence type="ECO:0000256" key="5">
    <source>
        <dbReference type="ARBA" id="ARBA00023026"/>
    </source>
</evidence>
<keyword evidence="9" id="KW-0472">Membrane</keyword>
<proteinExistence type="inferred from homology"/>
<dbReference type="InterPro" id="IPR018114">
    <property type="entry name" value="TRYPSIN_HIS"/>
</dbReference>
<dbReference type="InterPro" id="IPR009003">
    <property type="entry name" value="Peptidase_S1_PA"/>
</dbReference>
<dbReference type="AlphaFoldDB" id="A0ABD3MGQ5"/>
<keyword evidence="9" id="KW-1133">Transmembrane helix</keyword>
<dbReference type="SMART" id="SM00020">
    <property type="entry name" value="Tryp_SPc"/>
    <property type="match status" value="1"/>
</dbReference>
<evidence type="ECO:0000256" key="9">
    <source>
        <dbReference type="SAM" id="Phobius"/>
    </source>
</evidence>
<feature type="compositionally biased region" description="Polar residues" evidence="8">
    <location>
        <begin position="306"/>
        <end position="347"/>
    </location>
</feature>
<dbReference type="PROSITE" id="PS00135">
    <property type="entry name" value="TRYPSIN_SER"/>
    <property type="match status" value="1"/>
</dbReference>
<dbReference type="EMBL" id="JALLBG020000124">
    <property type="protein sequence ID" value="KAL3763295.1"/>
    <property type="molecule type" value="Genomic_DNA"/>
</dbReference>
<sequence>MMNSTALTSMLLVWILPMASANLFTDGSDISSGSSLSKETRIIGGTEAMDGRSPYVVSLKQGSMHVCGGSLIAKDTVLTAAHCLGGFVTVAAVGSDVLGEAPEIAVKSELIYPNYDSSTDQNDFGLIFLEESTTLDITLLRLNDDSSFPEIGSTAYVMGWGDTDPDDFNVETPNELMIVGLPVMSNEDCANAETGDGSYAGTIFDNMLCTESDGEDACQGDSGGPLVIRGDDPESDIQVGIVSWGIGCGSMPGVFSRVSTAYAWIQETVCAGSTDPPGSLCGVETSNPTPNPSPRPSENPTDEPTENPTDSPTLSPSLNPTTSEPTLSPTISRSPTAFPTISHNPTDFPSASPTISIQPTSSPSQSPTTSTAPTTHPSVSPSFRPSTSPTISLSPSTSSRPSTSAVPTIKKADRGGFSSNSLLLSGTTDLLDDDEVSETSGALDRMGGNISLVSVGMLLSTSIVFIWMGIV</sequence>
<dbReference type="PANTHER" id="PTHR24276">
    <property type="entry name" value="POLYSERASE-RELATED"/>
    <property type="match status" value="1"/>
</dbReference>
<keyword evidence="4 7" id="KW-0720">Serine protease</keyword>
<organism evidence="12 13">
    <name type="scientific">Discostella pseudostelligera</name>
    <dbReference type="NCBI Taxonomy" id="259834"/>
    <lineage>
        <taxon>Eukaryota</taxon>
        <taxon>Sar</taxon>
        <taxon>Stramenopiles</taxon>
        <taxon>Ochrophyta</taxon>
        <taxon>Bacillariophyta</taxon>
        <taxon>Coscinodiscophyceae</taxon>
        <taxon>Thalassiosirophycidae</taxon>
        <taxon>Stephanodiscales</taxon>
        <taxon>Stephanodiscaceae</taxon>
        <taxon>Discostella</taxon>
    </lineage>
</organism>
<dbReference type="PROSITE" id="PS50240">
    <property type="entry name" value="TRYPSIN_DOM"/>
    <property type="match status" value="1"/>
</dbReference>
<name>A0ABD3MGQ5_9STRA</name>
<dbReference type="InterPro" id="IPR050430">
    <property type="entry name" value="Peptidase_S1"/>
</dbReference>
<evidence type="ECO:0000256" key="4">
    <source>
        <dbReference type="ARBA" id="ARBA00022825"/>
    </source>
</evidence>
<comment type="caution">
    <text evidence="12">The sequence shown here is derived from an EMBL/GenBank/DDBJ whole genome shotgun (WGS) entry which is preliminary data.</text>
</comment>
<dbReference type="InterPro" id="IPR043504">
    <property type="entry name" value="Peptidase_S1_PA_chymotrypsin"/>
</dbReference>
<dbReference type="CDD" id="cd00190">
    <property type="entry name" value="Tryp_SPc"/>
    <property type="match status" value="1"/>
</dbReference>
<keyword evidence="9" id="KW-0812">Transmembrane</keyword>
<evidence type="ECO:0000256" key="1">
    <source>
        <dbReference type="ARBA" id="ARBA00007664"/>
    </source>
</evidence>
<evidence type="ECO:0000259" key="11">
    <source>
        <dbReference type="PROSITE" id="PS50240"/>
    </source>
</evidence>
<feature type="domain" description="Peptidase S1" evidence="11">
    <location>
        <begin position="42"/>
        <end position="270"/>
    </location>
</feature>
<evidence type="ECO:0000256" key="2">
    <source>
        <dbReference type="ARBA" id="ARBA00022670"/>
    </source>
</evidence>
<keyword evidence="3 7" id="KW-0378">Hydrolase</keyword>
<evidence type="ECO:0000256" key="3">
    <source>
        <dbReference type="ARBA" id="ARBA00022801"/>
    </source>
</evidence>
<feature type="transmembrane region" description="Helical" evidence="9">
    <location>
        <begin position="450"/>
        <end position="470"/>
    </location>
</feature>
<keyword evidence="10" id="KW-0732">Signal</keyword>
<feature type="chain" id="PRO_5044844332" description="Peptidase S1 domain-containing protein" evidence="10">
    <location>
        <begin position="22"/>
        <end position="471"/>
    </location>
</feature>
<dbReference type="InterPro" id="IPR001254">
    <property type="entry name" value="Trypsin_dom"/>
</dbReference>
<feature type="signal peptide" evidence="10">
    <location>
        <begin position="1"/>
        <end position="21"/>
    </location>
</feature>
<keyword evidence="13" id="KW-1185">Reference proteome</keyword>
<evidence type="ECO:0000256" key="6">
    <source>
        <dbReference type="ARBA" id="ARBA00023157"/>
    </source>
</evidence>
<dbReference type="Proteomes" id="UP001530293">
    <property type="component" value="Unassembled WGS sequence"/>
</dbReference>
<dbReference type="GO" id="GO:0006508">
    <property type="term" value="P:proteolysis"/>
    <property type="evidence" value="ECO:0007669"/>
    <property type="project" value="UniProtKB-KW"/>
</dbReference>
<feature type="compositionally biased region" description="Low complexity" evidence="8">
    <location>
        <begin position="349"/>
        <end position="408"/>
    </location>
</feature>
<dbReference type="GO" id="GO:0008236">
    <property type="term" value="F:serine-type peptidase activity"/>
    <property type="evidence" value="ECO:0007669"/>
    <property type="project" value="UniProtKB-KW"/>
</dbReference>
<dbReference type="Pfam" id="PF00089">
    <property type="entry name" value="Trypsin"/>
    <property type="match status" value="1"/>
</dbReference>
<reference evidence="12 13" key="1">
    <citation type="submission" date="2024-10" db="EMBL/GenBank/DDBJ databases">
        <title>Updated reference genomes for cyclostephanoid diatoms.</title>
        <authorList>
            <person name="Roberts W.R."/>
            <person name="Alverson A.J."/>
        </authorList>
    </citation>
    <scope>NUCLEOTIDE SEQUENCE [LARGE SCALE GENOMIC DNA]</scope>
    <source>
        <strain evidence="12 13">AJA232-27</strain>
    </source>
</reference>
<evidence type="ECO:0000313" key="13">
    <source>
        <dbReference type="Proteomes" id="UP001530293"/>
    </source>
</evidence>
<evidence type="ECO:0000256" key="10">
    <source>
        <dbReference type="SAM" id="SignalP"/>
    </source>
</evidence>
<evidence type="ECO:0000313" key="12">
    <source>
        <dbReference type="EMBL" id="KAL3763295.1"/>
    </source>
</evidence>
<keyword evidence="2 7" id="KW-0645">Protease</keyword>